<evidence type="ECO:0000259" key="4">
    <source>
        <dbReference type="PROSITE" id="PS50932"/>
    </source>
</evidence>
<evidence type="ECO:0000256" key="2">
    <source>
        <dbReference type="ARBA" id="ARBA00023125"/>
    </source>
</evidence>
<organism evidence="5 6">
    <name type="scientific">Exilibacterium tricleocarpae</name>
    <dbReference type="NCBI Taxonomy" id="2591008"/>
    <lineage>
        <taxon>Bacteria</taxon>
        <taxon>Pseudomonadati</taxon>
        <taxon>Pseudomonadota</taxon>
        <taxon>Gammaproteobacteria</taxon>
        <taxon>Cellvibrionales</taxon>
        <taxon>Cellvibrionaceae</taxon>
        <taxon>Exilibacterium</taxon>
    </lineage>
</organism>
<dbReference type="CDD" id="cd01392">
    <property type="entry name" value="HTH_LacI"/>
    <property type="match status" value="1"/>
</dbReference>
<dbReference type="InterPro" id="IPR028082">
    <property type="entry name" value="Peripla_BP_I"/>
</dbReference>
<reference evidence="5 6" key="1">
    <citation type="submission" date="2019-06" db="EMBL/GenBank/DDBJ databases">
        <title>Whole genome sequence for Cellvibrionaceae sp. R142.</title>
        <authorList>
            <person name="Wang G."/>
        </authorList>
    </citation>
    <scope>NUCLEOTIDE SEQUENCE [LARGE SCALE GENOMIC DNA]</scope>
    <source>
        <strain evidence="5 6">R142</strain>
    </source>
</reference>
<dbReference type="PROSITE" id="PS50932">
    <property type="entry name" value="HTH_LACI_2"/>
    <property type="match status" value="1"/>
</dbReference>
<dbReference type="InterPro" id="IPR000843">
    <property type="entry name" value="HTH_LacI"/>
</dbReference>
<dbReference type="PANTHER" id="PTHR30146:SF120">
    <property type="entry name" value="ALANINE RACEMASE"/>
    <property type="match status" value="1"/>
</dbReference>
<dbReference type="Proteomes" id="UP000319732">
    <property type="component" value="Unassembled WGS sequence"/>
</dbReference>
<feature type="domain" description="HTH lacI-type" evidence="4">
    <location>
        <begin position="11"/>
        <end position="63"/>
    </location>
</feature>
<sequence length="341" mass="37174">MKGSRKRALLMSDLAKMAGVSKSTVSRALAGSDLVNKETRALIQKLAAEHNYRINTNARNFFLQNSLTIAVLLPSANKGDWRISDPFFLELLGGIAEAVNEKGHQLLLAKTHPQTGNWIEDFINAHTTDGVILIGQGSQHQKINEIAEHFKGLSVWGAEVDDGQHYATVGSDNELGGYKATRHLIDQGRRHIVFLGYTTLPEVSLRHAGYQRALLEVGLPIDKQLERPARHSRSAGYASTKKLIEAGVTFDAIFAVSDLFAMAAITALQEEGIRVPEDVAVVGYDDVAISAFYNPPLTSIRQDRTEGGRLLVDNLLAAIDGETPPCRVLDTELIVRKSSGG</sequence>
<evidence type="ECO:0000256" key="1">
    <source>
        <dbReference type="ARBA" id="ARBA00023015"/>
    </source>
</evidence>
<dbReference type="Pfam" id="PF13377">
    <property type="entry name" value="Peripla_BP_3"/>
    <property type="match status" value="1"/>
</dbReference>
<dbReference type="OrthoDB" id="5718990at2"/>
<dbReference type="GO" id="GO:0000976">
    <property type="term" value="F:transcription cis-regulatory region binding"/>
    <property type="evidence" value="ECO:0007669"/>
    <property type="project" value="TreeGrafter"/>
</dbReference>
<dbReference type="AlphaFoldDB" id="A0A545U5Y5"/>
<dbReference type="PROSITE" id="PS00356">
    <property type="entry name" value="HTH_LACI_1"/>
    <property type="match status" value="1"/>
</dbReference>
<keyword evidence="1" id="KW-0805">Transcription regulation</keyword>
<dbReference type="InterPro" id="IPR010982">
    <property type="entry name" value="Lambda_DNA-bd_dom_sf"/>
</dbReference>
<dbReference type="InterPro" id="IPR046335">
    <property type="entry name" value="LacI/GalR-like_sensor"/>
</dbReference>
<dbReference type="SUPFAM" id="SSF53822">
    <property type="entry name" value="Periplasmic binding protein-like I"/>
    <property type="match status" value="1"/>
</dbReference>
<dbReference type="Gene3D" id="3.40.50.2300">
    <property type="match status" value="2"/>
</dbReference>
<name>A0A545U5Y5_9GAMM</name>
<dbReference type="PANTHER" id="PTHR30146">
    <property type="entry name" value="LACI-RELATED TRANSCRIPTIONAL REPRESSOR"/>
    <property type="match status" value="1"/>
</dbReference>
<keyword evidence="6" id="KW-1185">Reference proteome</keyword>
<accession>A0A545U5Y5</accession>
<evidence type="ECO:0000256" key="3">
    <source>
        <dbReference type="ARBA" id="ARBA00023163"/>
    </source>
</evidence>
<protein>
    <submittedName>
        <fullName evidence="5">LacI family transcriptional regulator</fullName>
    </submittedName>
</protein>
<dbReference type="SMART" id="SM00354">
    <property type="entry name" value="HTH_LACI"/>
    <property type="match status" value="1"/>
</dbReference>
<proteinExistence type="predicted"/>
<dbReference type="Gene3D" id="1.10.260.40">
    <property type="entry name" value="lambda repressor-like DNA-binding domains"/>
    <property type="match status" value="1"/>
</dbReference>
<keyword evidence="2" id="KW-0238">DNA-binding</keyword>
<evidence type="ECO:0000313" key="5">
    <source>
        <dbReference type="EMBL" id="TQV84813.1"/>
    </source>
</evidence>
<gene>
    <name evidence="5" type="ORF">FKG94_04670</name>
</gene>
<comment type="caution">
    <text evidence="5">The sequence shown here is derived from an EMBL/GenBank/DDBJ whole genome shotgun (WGS) entry which is preliminary data.</text>
</comment>
<dbReference type="RefSeq" id="WP_142903019.1">
    <property type="nucleotide sequence ID" value="NZ_ML660088.1"/>
</dbReference>
<dbReference type="SUPFAM" id="SSF47413">
    <property type="entry name" value="lambda repressor-like DNA-binding domains"/>
    <property type="match status" value="1"/>
</dbReference>
<dbReference type="EMBL" id="VHSG01000005">
    <property type="protein sequence ID" value="TQV84813.1"/>
    <property type="molecule type" value="Genomic_DNA"/>
</dbReference>
<dbReference type="GO" id="GO:0003700">
    <property type="term" value="F:DNA-binding transcription factor activity"/>
    <property type="evidence" value="ECO:0007669"/>
    <property type="project" value="TreeGrafter"/>
</dbReference>
<keyword evidence="3" id="KW-0804">Transcription</keyword>
<evidence type="ECO:0000313" key="6">
    <source>
        <dbReference type="Proteomes" id="UP000319732"/>
    </source>
</evidence>
<dbReference type="Pfam" id="PF00356">
    <property type="entry name" value="LacI"/>
    <property type="match status" value="1"/>
</dbReference>